<name>B4RAE6_PHEZH</name>
<organism evidence="7 8">
    <name type="scientific">Phenylobacterium zucineum (strain HLK1)</name>
    <dbReference type="NCBI Taxonomy" id="450851"/>
    <lineage>
        <taxon>Bacteria</taxon>
        <taxon>Pseudomonadati</taxon>
        <taxon>Pseudomonadota</taxon>
        <taxon>Alphaproteobacteria</taxon>
        <taxon>Caulobacterales</taxon>
        <taxon>Caulobacteraceae</taxon>
        <taxon>Phenylobacterium</taxon>
    </lineage>
</organism>
<evidence type="ECO:0000313" key="8">
    <source>
        <dbReference type="Proteomes" id="UP000001868"/>
    </source>
</evidence>
<gene>
    <name evidence="7" type="ordered locus">PHZ_c1542</name>
</gene>
<dbReference type="STRING" id="450851.PHZ_c1542"/>
<feature type="transmembrane region" description="Helical" evidence="5">
    <location>
        <begin position="38"/>
        <end position="58"/>
    </location>
</feature>
<dbReference type="HOGENOM" id="CLU_099801_0_0_5"/>
<sequence>MSLAWLARRAGAMILRPARTWETVAPEPGGERQVLGRFVAPLAAIPAVCGALGTYLFGISFADVGVRPSLVSILSEAVVGYVLTLVGVWGLAWLVAAMGPLFGGLRERDQALKLVGYSGAAAWVAGAAHLYPNLALPVGLLAALWCAWTLYLGLPRLMRPDPERALTYFASILLAALAVGALRALAIARAAELGGPLQFS</sequence>
<dbReference type="Pfam" id="PF04893">
    <property type="entry name" value="Yip1"/>
    <property type="match status" value="1"/>
</dbReference>
<dbReference type="GO" id="GO:0016020">
    <property type="term" value="C:membrane"/>
    <property type="evidence" value="ECO:0007669"/>
    <property type="project" value="UniProtKB-SubCell"/>
</dbReference>
<dbReference type="AlphaFoldDB" id="B4RAE6"/>
<feature type="transmembrane region" description="Helical" evidence="5">
    <location>
        <begin position="137"/>
        <end position="154"/>
    </location>
</feature>
<accession>B4RAE6</accession>
<evidence type="ECO:0000256" key="1">
    <source>
        <dbReference type="ARBA" id="ARBA00004141"/>
    </source>
</evidence>
<keyword evidence="3 5" id="KW-1133">Transmembrane helix</keyword>
<dbReference type="EMBL" id="CP000747">
    <property type="protein sequence ID" value="ACG77953.1"/>
    <property type="molecule type" value="Genomic_DNA"/>
</dbReference>
<evidence type="ECO:0000256" key="4">
    <source>
        <dbReference type="ARBA" id="ARBA00023136"/>
    </source>
</evidence>
<evidence type="ECO:0000259" key="6">
    <source>
        <dbReference type="Pfam" id="PF04893"/>
    </source>
</evidence>
<feature type="transmembrane region" description="Helical" evidence="5">
    <location>
        <begin position="78"/>
        <end position="102"/>
    </location>
</feature>
<feature type="transmembrane region" description="Helical" evidence="5">
    <location>
        <begin position="166"/>
        <end position="191"/>
    </location>
</feature>
<feature type="transmembrane region" description="Helical" evidence="5">
    <location>
        <begin position="114"/>
        <end position="131"/>
    </location>
</feature>
<evidence type="ECO:0000256" key="3">
    <source>
        <dbReference type="ARBA" id="ARBA00022989"/>
    </source>
</evidence>
<dbReference type="OrthoDB" id="7423401at2"/>
<dbReference type="InterPro" id="IPR006977">
    <property type="entry name" value="Yip1_dom"/>
</dbReference>
<proteinExistence type="predicted"/>
<dbReference type="Proteomes" id="UP000001868">
    <property type="component" value="Chromosome"/>
</dbReference>
<dbReference type="RefSeq" id="WP_012522096.1">
    <property type="nucleotide sequence ID" value="NC_011144.1"/>
</dbReference>
<evidence type="ECO:0000313" key="7">
    <source>
        <dbReference type="EMBL" id="ACG77953.1"/>
    </source>
</evidence>
<reference evidence="7 8" key="1">
    <citation type="journal article" date="2008" name="BMC Genomics">
        <title>Complete genome of Phenylobacterium zucineum - a novel facultative intracellular bacterium isolated from human erythroleukemia cell line K562.</title>
        <authorList>
            <person name="Luo Y."/>
            <person name="Xu X."/>
            <person name="Ding Z."/>
            <person name="Liu Z."/>
            <person name="Zhang B."/>
            <person name="Yan Z."/>
            <person name="Sun J."/>
            <person name="Hu S."/>
            <person name="Hu X."/>
        </authorList>
    </citation>
    <scope>NUCLEOTIDE SEQUENCE [LARGE SCALE GENOMIC DNA]</scope>
    <source>
        <strain evidence="7 8">HLK1</strain>
    </source>
</reference>
<comment type="subcellular location">
    <subcellularLocation>
        <location evidence="1">Membrane</location>
        <topology evidence="1">Multi-pass membrane protein</topology>
    </subcellularLocation>
</comment>
<protein>
    <recommendedName>
        <fullName evidence="6">Yip1 domain-containing protein</fullName>
    </recommendedName>
</protein>
<feature type="domain" description="Yip1" evidence="6">
    <location>
        <begin position="13"/>
        <end position="179"/>
    </location>
</feature>
<keyword evidence="2 5" id="KW-0812">Transmembrane</keyword>
<dbReference type="KEGG" id="pzu:PHZ_c1542"/>
<keyword evidence="8" id="KW-1185">Reference proteome</keyword>
<evidence type="ECO:0000256" key="5">
    <source>
        <dbReference type="SAM" id="Phobius"/>
    </source>
</evidence>
<keyword evidence="4 5" id="KW-0472">Membrane</keyword>
<dbReference type="eggNOG" id="ENOG502Z7KS">
    <property type="taxonomic scope" value="Bacteria"/>
</dbReference>
<evidence type="ECO:0000256" key="2">
    <source>
        <dbReference type="ARBA" id="ARBA00022692"/>
    </source>
</evidence>